<sequence length="207" mass="23506">MEFDPRKLSTVLFALFLVFQCKPRIPDVNKTIEISELGLVFDYEGWTYGEDASEQYEYRTKKKSKSDKKKQDLKVLFYLIDSEENSKSGIRTSINFISEPIPVKYSKATLDDYVASMGALYSNVYGNYQMLSVPQKISLGNHKAALLEAKFLLESSGRETEIHTYQIVFLKDGSAYVISASTPETEFKTKGPKLLGTLMRIHGNEKP</sequence>
<dbReference type="RefSeq" id="WP_135813712.1">
    <property type="nucleotide sequence ID" value="NZ_RQEV01000011.1"/>
</dbReference>
<comment type="caution">
    <text evidence="1">The sequence shown here is derived from an EMBL/GenBank/DDBJ whole genome shotgun (WGS) entry which is preliminary data.</text>
</comment>
<evidence type="ECO:0000313" key="1">
    <source>
        <dbReference type="EMBL" id="TGK18059.1"/>
    </source>
</evidence>
<protein>
    <recommendedName>
        <fullName evidence="3">Lipoprotein</fullName>
    </recommendedName>
</protein>
<reference evidence="1" key="1">
    <citation type="journal article" date="2019" name="PLoS Negl. Trop. Dis.">
        <title>Revisiting the worldwide diversity of Leptospira species in the environment.</title>
        <authorList>
            <person name="Vincent A.T."/>
            <person name="Schiettekatte O."/>
            <person name="Bourhy P."/>
            <person name="Veyrier F.J."/>
            <person name="Picardeau M."/>
        </authorList>
    </citation>
    <scope>NUCLEOTIDE SEQUENCE [LARGE SCALE GENOMIC DNA]</scope>
    <source>
        <strain evidence="1">SCS5</strain>
    </source>
</reference>
<organism evidence="1 2">
    <name type="scientific">Leptospira fluminis</name>
    <dbReference type="NCBI Taxonomy" id="2484979"/>
    <lineage>
        <taxon>Bacteria</taxon>
        <taxon>Pseudomonadati</taxon>
        <taxon>Spirochaetota</taxon>
        <taxon>Spirochaetia</taxon>
        <taxon>Leptospirales</taxon>
        <taxon>Leptospiraceae</taxon>
        <taxon>Leptospira</taxon>
    </lineage>
</organism>
<accession>A0A4R9GNM4</accession>
<dbReference type="Gene3D" id="3.40.1000.10">
    <property type="entry name" value="Mog1/PsbP, alpha/beta/alpha sandwich"/>
    <property type="match status" value="1"/>
</dbReference>
<dbReference type="AlphaFoldDB" id="A0A4R9GNM4"/>
<dbReference type="EMBL" id="RQEV01000011">
    <property type="protein sequence ID" value="TGK18059.1"/>
    <property type="molecule type" value="Genomic_DNA"/>
</dbReference>
<proteinExistence type="predicted"/>
<dbReference type="OrthoDB" id="325407at2"/>
<dbReference type="Proteomes" id="UP000297855">
    <property type="component" value="Unassembled WGS sequence"/>
</dbReference>
<evidence type="ECO:0008006" key="3">
    <source>
        <dbReference type="Google" id="ProtNLM"/>
    </source>
</evidence>
<gene>
    <name evidence="1" type="ORF">EHO61_11420</name>
</gene>
<evidence type="ECO:0000313" key="2">
    <source>
        <dbReference type="Proteomes" id="UP000297855"/>
    </source>
</evidence>
<dbReference type="NCBIfam" id="NF047501">
    <property type="entry name" value="lipo_LIC_13215"/>
    <property type="match status" value="1"/>
</dbReference>
<keyword evidence="2" id="KW-1185">Reference proteome</keyword>
<name>A0A4R9GNM4_9LEPT</name>